<dbReference type="InterPro" id="IPR023296">
    <property type="entry name" value="Glyco_hydro_beta-prop_sf"/>
</dbReference>
<gene>
    <name evidence="7" type="ORF">ACFODX_11525</name>
</gene>
<dbReference type="Pfam" id="PF04616">
    <property type="entry name" value="Glyco_hydro_43"/>
    <property type="match status" value="1"/>
</dbReference>
<dbReference type="Gene3D" id="2.115.10.20">
    <property type="entry name" value="Glycosyl hydrolase domain, family 43"/>
    <property type="match status" value="1"/>
</dbReference>
<dbReference type="Gene3D" id="2.80.10.50">
    <property type="match status" value="3"/>
</dbReference>
<dbReference type="SUPFAM" id="SSF75005">
    <property type="entry name" value="Arabinanase/levansucrase/invertase"/>
    <property type="match status" value="1"/>
</dbReference>
<keyword evidence="3" id="KW-0378">Hydrolase</keyword>
<dbReference type="PANTHER" id="PTHR43817:SF1">
    <property type="entry name" value="HYDROLASE, FAMILY 43, PUTATIVE (AFU_ORTHOLOGUE AFUA_3G01660)-RELATED"/>
    <property type="match status" value="1"/>
</dbReference>
<dbReference type="SUPFAM" id="SSF50370">
    <property type="entry name" value="Ricin B-like lectins"/>
    <property type="match status" value="2"/>
</dbReference>
<dbReference type="PANTHER" id="PTHR43817">
    <property type="entry name" value="GLYCOSYL HYDROLASE"/>
    <property type="match status" value="1"/>
</dbReference>
<dbReference type="RefSeq" id="WP_378119217.1">
    <property type="nucleotide sequence ID" value="NZ_JBHRTF010000004.1"/>
</dbReference>
<evidence type="ECO:0000313" key="8">
    <source>
        <dbReference type="Proteomes" id="UP001595555"/>
    </source>
</evidence>
<keyword evidence="4" id="KW-0326">Glycosidase</keyword>
<protein>
    <submittedName>
        <fullName evidence="7">Family 43 glycosylhydrolase</fullName>
    </submittedName>
</protein>
<dbReference type="InterPro" id="IPR035992">
    <property type="entry name" value="Ricin_B-like_lectins"/>
</dbReference>
<comment type="similarity">
    <text evidence="1">Belongs to the glycosyl hydrolase 43 family.</text>
</comment>
<dbReference type="CDD" id="cd18820">
    <property type="entry name" value="GH43_LbAraf43-like"/>
    <property type="match status" value="1"/>
</dbReference>
<dbReference type="Proteomes" id="UP001595555">
    <property type="component" value="Unassembled WGS sequence"/>
</dbReference>
<reference evidence="8" key="1">
    <citation type="journal article" date="2019" name="Int. J. Syst. Evol. Microbiol.">
        <title>The Global Catalogue of Microorganisms (GCM) 10K type strain sequencing project: providing services to taxonomists for standard genome sequencing and annotation.</title>
        <authorList>
            <consortium name="The Broad Institute Genomics Platform"/>
            <consortium name="The Broad Institute Genome Sequencing Center for Infectious Disease"/>
            <person name="Wu L."/>
            <person name="Ma J."/>
        </authorList>
    </citation>
    <scope>NUCLEOTIDE SEQUENCE [LARGE SCALE GENOMIC DNA]</scope>
    <source>
        <strain evidence="8">KCTC 52237</strain>
    </source>
</reference>
<evidence type="ECO:0000256" key="2">
    <source>
        <dbReference type="ARBA" id="ARBA00022729"/>
    </source>
</evidence>
<organism evidence="7 8">
    <name type="scientific">Cellvibrio fontiphilus</name>
    <dbReference type="NCBI Taxonomy" id="1815559"/>
    <lineage>
        <taxon>Bacteria</taxon>
        <taxon>Pseudomonadati</taxon>
        <taxon>Pseudomonadota</taxon>
        <taxon>Gammaproteobacteria</taxon>
        <taxon>Cellvibrionales</taxon>
        <taxon>Cellvibrionaceae</taxon>
        <taxon>Cellvibrio</taxon>
    </lineage>
</organism>
<evidence type="ECO:0000256" key="1">
    <source>
        <dbReference type="ARBA" id="ARBA00009865"/>
    </source>
</evidence>
<name>A0ABV7FEY9_9GAMM</name>
<feature type="domain" description="Ricin B lectin" evidence="6">
    <location>
        <begin position="507"/>
        <end position="595"/>
    </location>
</feature>
<feature type="signal peptide" evidence="5">
    <location>
        <begin position="1"/>
        <end position="22"/>
    </location>
</feature>
<keyword evidence="8" id="KW-1185">Reference proteome</keyword>
<comment type="caution">
    <text evidence="7">The sequence shown here is derived from an EMBL/GenBank/DDBJ whole genome shotgun (WGS) entry which is preliminary data.</text>
</comment>
<dbReference type="Pfam" id="PF14200">
    <property type="entry name" value="RicinB_lectin_2"/>
    <property type="match status" value="1"/>
</dbReference>
<evidence type="ECO:0000256" key="5">
    <source>
        <dbReference type="SAM" id="SignalP"/>
    </source>
</evidence>
<proteinExistence type="inferred from homology"/>
<keyword evidence="2 5" id="KW-0732">Signal</keyword>
<dbReference type="PROSITE" id="PS51257">
    <property type="entry name" value="PROKAR_LIPOPROTEIN"/>
    <property type="match status" value="1"/>
</dbReference>
<feature type="chain" id="PRO_5046279769" evidence="5">
    <location>
        <begin position="23"/>
        <end position="658"/>
    </location>
</feature>
<dbReference type="InterPro" id="IPR006710">
    <property type="entry name" value="Glyco_hydro_43"/>
</dbReference>
<sequence>MKKLLSLMLLPAMLIGCGKETAAPAEKSAAPAAQTSVASQPANGPSAQQMVNSFINPIFPNGADPWLEYFEGNYYLTTTTWTSQLVMRKSPTLAGLATATPINIWSESDLGRCCNFWAFEFHRLNTPKGPRWYVMYTSGIAENFDRQHLSVIESYGDDPLGPYTYKGSPMPDIWNIDGNYFEHKGQLYLLWSQWVGDEQTIWISKMSNPWTVEGERVKIVRPEYDWEFSGMKVNEGPEMLKRNGKTYMVYSASFCNTPDYKLGLVELVGDDPLKVESWHKFDKPVFSKANGVYGPGHNGFFKSPDGTEDWIIYHGNASELEGCTSTRSVRAQKFTWNEDGTPNFGEPVAAGVPVTSPSGENGPLVTKVQSTQVSLVSKADNTCVVADNSGKISAASCADAASNNASATWNLDYTTNGNYRLVTPEGLFLTAGGEQCAITNAGLSSAPWHNQLCQQWQIKPYIKGWVALVNAQTQEELRFADCKEPAPKEVQKSVEDIPQFIEPKSACAQWAVQPQGENAITSIQSGKAITVQNKADATVAAGDNIAQQEWLNKTNQRWQFSAAEEGYFYIQSSVNKQQCIAVAKKSIVPGTNIELANCGEDYTQWQVEFLADGTVKLANRKSTLVIDLAHGGVEDFTNFAQAQWLNSNGQRFQIKPVQ</sequence>
<dbReference type="PROSITE" id="PS50231">
    <property type="entry name" value="RICIN_B_LECTIN"/>
    <property type="match status" value="1"/>
</dbReference>
<evidence type="ECO:0000256" key="4">
    <source>
        <dbReference type="ARBA" id="ARBA00023295"/>
    </source>
</evidence>
<accession>A0ABV7FEY9</accession>
<evidence type="ECO:0000259" key="6">
    <source>
        <dbReference type="Pfam" id="PF14200"/>
    </source>
</evidence>
<evidence type="ECO:0000313" key="7">
    <source>
        <dbReference type="EMBL" id="MFC3116190.1"/>
    </source>
</evidence>
<evidence type="ECO:0000256" key="3">
    <source>
        <dbReference type="ARBA" id="ARBA00022801"/>
    </source>
</evidence>
<dbReference type="EMBL" id="JBHRTF010000004">
    <property type="protein sequence ID" value="MFC3116190.1"/>
    <property type="molecule type" value="Genomic_DNA"/>
</dbReference>
<dbReference type="InterPro" id="IPR000772">
    <property type="entry name" value="Ricin_B_lectin"/>
</dbReference>